<dbReference type="FunFam" id="3.90.530.10:FF:000001">
    <property type="entry name" value="DNA repair protein complementing XP-A cells"/>
    <property type="match status" value="1"/>
</dbReference>
<feature type="compositionally biased region" description="Polar residues" evidence="10">
    <location>
        <begin position="16"/>
        <end position="33"/>
    </location>
</feature>
<feature type="compositionally biased region" description="Basic and acidic residues" evidence="10">
    <location>
        <begin position="1"/>
        <end position="15"/>
    </location>
</feature>
<dbReference type="Gene3D" id="3.90.530.10">
    <property type="entry name" value="XPA C-terminal domain"/>
    <property type="match status" value="1"/>
</dbReference>
<dbReference type="SUPFAM" id="SSF46955">
    <property type="entry name" value="Putative DNA-binding domain"/>
    <property type="match status" value="1"/>
</dbReference>
<keyword evidence="8" id="KW-0234">DNA repair</keyword>
<dbReference type="eggNOG" id="KOG4017">
    <property type="taxonomic scope" value="Eukaryota"/>
</dbReference>
<dbReference type="NCBIfam" id="TIGR00598">
    <property type="entry name" value="rad14"/>
    <property type="match status" value="1"/>
</dbReference>
<dbReference type="GO" id="GO:0000715">
    <property type="term" value="P:nucleotide-excision repair, DNA damage recognition"/>
    <property type="evidence" value="ECO:0007669"/>
    <property type="project" value="TreeGrafter"/>
</dbReference>
<dbReference type="AlphaFoldDB" id="A0A067QWU0"/>
<dbReference type="EMBL" id="KK852921">
    <property type="protein sequence ID" value="KDR13782.1"/>
    <property type="molecule type" value="Genomic_DNA"/>
</dbReference>
<keyword evidence="6" id="KW-0862">Zinc</keyword>
<accession>A0A067QWU0</accession>
<dbReference type="Proteomes" id="UP000027135">
    <property type="component" value="Unassembled WGS sequence"/>
</dbReference>
<dbReference type="GO" id="GO:0070914">
    <property type="term" value="P:UV-damage excision repair"/>
    <property type="evidence" value="ECO:0007669"/>
    <property type="project" value="TreeGrafter"/>
</dbReference>
<keyword evidence="9" id="KW-0539">Nucleus</keyword>
<dbReference type="STRING" id="136037.A0A067QWU0"/>
<keyword evidence="3" id="KW-0479">Metal-binding</keyword>
<evidence type="ECO:0000313" key="12">
    <source>
        <dbReference type="EMBL" id="KDR13782.1"/>
    </source>
</evidence>
<evidence type="ECO:0000256" key="1">
    <source>
        <dbReference type="ARBA" id="ARBA00004123"/>
    </source>
</evidence>
<dbReference type="SUPFAM" id="SSF57716">
    <property type="entry name" value="Glucocorticoid receptor-like (DNA-binding domain)"/>
    <property type="match status" value="1"/>
</dbReference>
<feature type="region of interest" description="Disordered" evidence="10">
    <location>
        <begin position="1"/>
        <end position="33"/>
    </location>
</feature>
<dbReference type="PANTHER" id="PTHR10142:SF0">
    <property type="entry name" value="DNA REPAIR PROTEIN COMPLEMENTING XP-A CELLS"/>
    <property type="match status" value="1"/>
</dbReference>
<evidence type="ECO:0000256" key="10">
    <source>
        <dbReference type="SAM" id="MobiDB-lite"/>
    </source>
</evidence>
<evidence type="ECO:0000259" key="11">
    <source>
        <dbReference type="Pfam" id="PF05181"/>
    </source>
</evidence>
<dbReference type="InterPro" id="IPR009061">
    <property type="entry name" value="DNA-bd_dom_put_sf"/>
</dbReference>
<feature type="compositionally biased region" description="Basic and acidic residues" evidence="10">
    <location>
        <begin position="221"/>
        <end position="231"/>
    </location>
</feature>
<dbReference type="FunCoup" id="A0A067QWU0">
    <property type="interactions" value="1215"/>
</dbReference>
<evidence type="ECO:0000313" key="13">
    <source>
        <dbReference type="Proteomes" id="UP000027135"/>
    </source>
</evidence>
<dbReference type="PANTHER" id="PTHR10142">
    <property type="entry name" value="DNA REPAIR PROTEIN COMPLEMENTING XP-A CELLS"/>
    <property type="match status" value="1"/>
</dbReference>
<dbReference type="Pfam" id="PF01286">
    <property type="entry name" value="XPA_N"/>
    <property type="match status" value="1"/>
</dbReference>
<dbReference type="InterPro" id="IPR022656">
    <property type="entry name" value="XPA_C"/>
</dbReference>
<dbReference type="GO" id="GO:1901255">
    <property type="term" value="P:nucleotide-excision repair involved in interstrand cross-link repair"/>
    <property type="evidence" value="ECO:0007669"/>
    <property type="project" value="TreeGrafter"/>
</dbReference>
<keyword evidence="5" id="KW-0863">Zinc-finger</keyword>
<evidence type="ECO:0000256" key="4">
    <source>
        <dbReference type="ARBA" id="ARBA00022763"/>
    </source>
</evidence>
<keyword evidence="4" id="KW-0227">DNA damage</keyword>
<dbReference type="OrthoDB" id="68328at2759"/>
<gene>
    <name evidence="12" type="ORF">L798_12077</name>
</gene>
<comment type="subcellular location">
    <subcellularLocation>
        <location evidence="1">Nucleus</location>
    </subcellularLocation>
</comment>
<evidence type="ECO:0000256" key="6">
    <source>
        <dbReference type="ARBA" id="ARBA00022833"/>
    </source>
</evidence>
<dbReference type="InParanoid" id="A0A067QWU0"/>
<evidence type="ECO:0000256" key="7">
    <source>
        <dbReference type="ARBA" id="ARBA00023125"/>
    </source>
</evidence>
<keyword evidence="13" id="KW-1185">Reference proteome</keyword>
<comment type="similarity">
    <text evidence="2">Belongs to the XPA family.</text>
</comment>
<organism evidence="12 13">
    <name type="scientific">Zootermopsis nevadensis</name>
    <name type="common">Dampwood termite</name>
    <dbReference type="NCBI Taxonomy" id="136037"/>
    <lineage>
        <taxon>Eukaryota</taxon>
        <taxon>Metazoa</taxon>
        <taxon>Ecdysozoa</taxon>
        <taxon>Arthropoda</taxon>
        <taxon>Hexapoda</taxon>
        <taxon>Insecta</taxon>
        <taxon>Pterygota</taxon>
        <taxon>Neoptera</taxon>
        <taxon>Polyneoptera</taxon>
        <taxon>Dictyoptera</taxon>
        <taxon>Blattodea</taxon>
        <taxon>Blattoidea</taxon>
        <taxon>Termitoidae</taxon>
        <taxon>Termopsidae</taxon>
        <taxon>Zootermopsis</taxon>
    </lineage>
</organism>
<proteinExistence type="inferred from homology"/>
<dbReference type="PROSITE" id="PS00752">
    <property type="entry name" value="XPA_1"/>
    <property type="match status" value="1"/>
</dbReference>
<dbReference type="Pfam" id="PF05181">
    <property type="entry name" value="XPA_C"/>
    <property type="match status" value="1"/>
</dbReference>
<evidence type="ECO:0000256" key="3">
    <source>
        <dbReference type="ARBA" id="ARBA00022723"/>
    </source>
</evidence>
<dbReference type="InterPro" id="IPR000465">
    <property type="entry name" value="XPA/RAD14"/>
</dbReference>
<dbReference type="OMA" id="EFGEDTY"/>
<evidence type="ECO:0000256" key="5">
    <source>
        <dbReference type="ARBA" id="ARBA00022771"/>
    </source>
</evidence>
<dbReference type="GO" id="GO:0006284">
    <property type="term" value="P:base-excision repair"/>
    <property type="evidence" value="ECO:0007669"/>
    <property type="project" value="TreeGrafter"/>
</dbReference>
<name>A0A067QWU0_ZOONE</name>
<sequence>MMSKMNDIHTTEENSRANNVQMSSRDNSTIENNTLTVAQKARIERNRQTALLLKQARLIPHPYAKINTADSVEKSVIKVQGSKFIDTGGGFLLEEIVGEDQDGEPIKLTAEPAPIMEPDRPICKECKEEFDDSYLFQNFDHPVCDSCRDNEELHRLITKTDAKNVYLLKDCDLEKRDPPLKFIMKKNPHNMRWGNMKLYLELQVEHRALEVWGSEEELEAERERREEERAKSKAKKYNKQLKALRMSVRSSLYDHTNKSSHEHQFGPESYNEADDMYTHTCTTCDYTETFEKM</sequence>
<dbReference type="GO" id="GO:0008270">
    <property type="term" value="F:zinc ion binding"/>
    <property type="evidence" value="ECO:0007669"/>
    <property type="project" value="UniProtKB-KW"/>
</dbReference>
<dbReference type="GO" id="GO:0003684">
    <property type="term" value="F:damaged DNA binding"/>
    <property type="evidence" value="ECO:0007669"/>
    <property type="project" value="InterPro"/>
</dbReference>
<evidence type="ECO:0000256" key="8">
    <source>
        <dbReference type="ARBA" id="ARBA00023204"/>
    </source>
</evidence>
<evidence type="ECO:0000256" key="9">
    <source>
        <dbReference type="ARBA" id="ARBA00023242"/>
    </source>
</evidence>
<feature type="domain" description="XPA C-terminal" evidence="11">
    <location>
        <begin position="154"/>
        <end position="204"/>
    </location>
</feature>
<evidence type="ECO:0000256" key="2">
    <source>
        <dbReference type="ARBA" id="ARBA00005548"/>
    </source>
</evidence>
<dbReference type="CDD" id="cd21076">
    <property type="entry name" value="DBD_XPA"/>
    <property type="match status" value="1"/>
</dbReference>
<dbReference type="GO" id="GO:0000110">
    <property type="term" value="C:nucleotide-excision repair factor 1 complex"/>
    <property type="evidence" value="ECO:0007669"/>
    <property type="project" value="TreeGrafter"/>
</dbReference>
<keyword evidence="7" id="KW-0238">DNA-binding</keyword>
<feature type="region of interest" description="Disordered" evidence="10">
    <location>
        <begin position="215"/>
        <end position="236"/>
    </location>
</feature>
<reference evidence="12 13" key="1">
    <citation type="journal article" date="2014" name="Nat. Commun.">
        <title>Molecular traces of alternative social organization in a termite genome.</title>
        <authorList>
            <person name="Terrapon N."/>
            <person name="Li C."/>
            <person name="Robertson H.M."/>
            <person name="Ji L."/>
            <person name="Meng X."/>
            <person name="Booth W."/>
            <person name="Chen Z."/>
            <person name="Childers C.P."/>
            <person name="Glastad K.M."/>
            <person name="Gokhale K."/>
            <person name="Gowin J."/>
            <person name="Gronenberg W."/>
            <person name="Hermansen R.A."/>
            <person name="Hu H."/>
            <person name="Hunt B.G."/>
            <person name="Huylmans A.K."/>
            <person name="Khalil S.M."/>
            <person name="Mitchell R.D."/>
            <person name="Munoz-Torres M.C."/>
            <person name="Mustard J.A."/>
            <person name="Pan H."/>
            <person name="Reese J.T."/>
            <person name="Scharf M.E."/>
            <person name="Sun F."/>
            <person name="Vogel H."/>
            <person name="Xiao J."/>
            <person name="Yang W."/>
            <person name="Yang Z."/>
            <person name="Yang Z."/>
            <person name="Zhou J."/>
            <person name="Zhu J."/>
            <person name="Brent C.S."/>
            <person name="Elsik C.G."/>
            <person name="Goodisman M.A."/>
            <person name="Liberles D.A."/>
            <person name="Roe R.M."/>
            <person name="Vargo E.L."/>
            <person name="Vilcinskas A."/>
            <person name="Wang J."/>
            <person name="Bornberg-Bauer E."/>
            <person name="Korb J."/>
            <person name="Zhang G."/>
            <person name="Liebig J."/>
        </authorList>
    </citation>
    <scope>NUCLEOTIDE SEQUENCE [LARGE SCALE GENOMIC DNA]</scope>
    <source>
        <tissue evidence="12">Whole organism</tissue>
    </source>
</reference>
<dbReference type="InterPro" id="IPR022652">
    <property type="entry name" value="Znf_XPA_CS"/>
</dbReference>
<protein>
    <submittedName>
        <fullName evidence="12">DNA repair protein complementing XP-A cells-like protein</fullName>
    </submittedName>
</protein>
<dbReference type="InterPro" id="IPR037129">
    <property type="entry name" value="XPA_sf"/>
</dbReference>